<keyword evidence="4" id="KW-1185">Reference proteome</keyword>
<comment type="caution">
    <text evidence="3">The sequence shown here is derived from an EMBL/GenBank/DDBJ whole genome shotgun (WGS) entry which is preliminary data.</text>
</comment>
<dbReference type="Proteomes" id="UP000295361">
    <property type="component" value="Unassembled WGS sequence"/>
</dbReference>
<dbReference type="Pfam" id="PF07589">
    <property type="entry name" value="PEP-CTERM"/>
    <property type="match status" value="1"/>
</dbReference>
<dbReference type="InterPro" id="IPR013424">
    <property type="entry name" value="Ice-binding_C"/>
</dbReference>
<evidence type="ECO:0000259" key="2">
    <source>
        <dbReference type="Pfam" id="PF07589"/>
    </source>
</evidence>
<name>A0A4R6QV22_9BURK</name>
<dbReference type="RefSeq" id="WP_133699629.1">
    <property type="nucleotide sequence ID" value="NZ_SNXS01000001.1"/>
</dbReference>
<dbReference type="NCBIfam" id="TIGR02595">
    <property type="entry name" value="PEP_CTERM"/>
    <property type="match status" value="1"/>
</dbReference>
<proteinExistence type="predicted"/>
<sequence length="185" mass="18820">MKYLVAACLAVAPLWPIAAAAQALPIGTLITGTLNGQADGLLGLDQGFAAVNGSHITHLANELEYLSSDYALGIDFLSDGQVVFYNNTDALSLSGSYTLTFDFSGLPQPLSGFTLGSGLAGGSVTASLLNAHSISITLNNVAVGEVYGSFRGQLQVSAVPEPGSALLLLAGLGAVGGLRRRKVIA</sequence>
<organism evidence="3 4">
    <name type="scientific">Roseateles toxinivorans</name>
    <dbReference type="NCBI Taxonomy" id="270368"/>
    <lineage>
        <taxon>Bacteria</taxon>
        <taxon>Pseudomonadati</taxon>
        <taxon>Pseudomonadota</taxon>
        <taxon>Betaproteobacteria</taxon>
        <taxon>Burkholderiales</taxon>
        <taxon>Sphaerotilaceae</taxon>
        <taxon>Roseateles</taxon>
    </lineage>
</organism>
<dbReference type="InParanoid" id="A0A4R6QV22"/>
<protein>
    <submittedName>
        <fullName evidence="3">Putative secreted protein</fullName>
    </submittedName>
</protein>
<accession>A0A4R6QV22</accession>
<dbReference type="AlphaFoldDB" id="A0A4R6QV22"/>
<dbReference type="EMBL" id="SNXS01000001">
    <property type="protein sequence ID" value="TDP75051.1"/>
    <property type="molecule type" value="Genomic_DNA"/>
</dbReference>
<evidence type="ECO:0000313" key="3">
    <source>
        <dbReference type="EMBL" id="TDP75051.1"/>
    </source>
</evidence>
<evidence type="ECO:0000313" key="4">
    <source>
        <dbReference type="Proteomes" id="UP000295361"/>
    </source>
</evidence>
<evidence type="ECO:0000256" key="1">
    <source>
        <dbReference type="SAM" id="SignalP"/>
    </source>
</evidence>
<feature type="chain" id="PRO_5020475386" evidence="1">
    <location>
        <begin position="24"/>
        <end position="185"/>
    </location>
</feature>
<gene>
    <name evidence="3" type="ORF">DES47_1011127</name>
</gene>
<feature type="signal peptide" evidence="1">
    <location>
        <begin position="1"/>
        <end position="23"/>
    </location>
</feature>
<feature type="domain" description="Ice-binding protein C-terminal" evidence="2">
    <location>
        <begin position="158"/>
        <end position="181"/>
    </location>
</feature>
<dbReference type="OrthoDB" id="8901520at2"/>
<reference evidence="3 4" key="1">
    <citation type="submission" date="2019-03" db="EMBL/GenBank/DDBJ databases">
        <title>Genomic Encyclopedia of Type Strains, Phase IV (KMG-IV): sequencing the most valuable type-strain genomes for metagenomic binning, comparative biology and taxonomic classification.</title>
        <authorList>
            <person name="Goeker M."/>
        </authorList>
    </citation>
    <scope>NUCLEOTIDE SEQUENCE [LARGE SCALE GENOMIC DNA]</scope>
    <source>
        <strain evidence="3 4">DSM 16998</strain>
    </source>
</reference>
<keyword evidence="1" id="KW-0732">Signal</keyword>